<accession>A0A8H3CPG7</accession>
<comment type="caution">
    <text evidence="2">The sequence shown here is derived from an EMBL/GenBank/DDBJ whole genome shotgun (WGS) entry which is preliminary data.</text>
</comment>
<keyword evidence="1" id="KW-0472">Membrane</keyword>
<keyword evidence="1" id="KW-1133">Transmembrane helix</keyword>
<gene>
    <name evidence="2" type="ORF">RDB_LOCUS114454</name>
</gene>
<name>A0A8H3CPG7_9AGAM</name>
<evidence type="ECO:0000313" key="2">
    <source>
        <dbReference type="EMBL" id="CAE6493377.1"/>
    </source>
</evidence>
<reference evidence="2" key="1">
    <citation type="submission" date="2021-01" db="EMBL/GenBank/DDBJ databases">
        <authorList>
            <person name="Kaushik A."/>
        </authorList>
    </citation>
    <scope>NUCLEOTIDE SEQUENCE</scope>
    <source>
        <strain evidence="2">AG4-RS23</strain>
    </source>
</reference>
<keyword evidence="1" id="KW-0812">Transmembrane</keyword>
<dbReference type="AlphaFoldDB" id="A0A8H3CPG7"/>
<evidence type="ECO:0000256" key="1">
    <source>
        <dbReference type="SAM" id="Phobius"/>
    </source>
</evidence>
<dbReference type="Proteomes" id="UP000663861">
    <property type="component" value="Unassembled WGS sequence"/>
</dbReference>
<feature type="transmembrane region" description="Helical" evidence="1">
    <location>
        <begin position="51"/>
        <end position="73"/>
    </location>
</feature>
<evidence type="ECO:0008006" key="4">
    <source>
        <dbReference type="Google" id="ProtNLM"/>
    </source>
</evidence>
<dbReference type="EMBL" id="CAJMWY010002696">
    <property type="protein sequence ID" value="CAE6493377.1"/>
    <property type="molecule type" value="Genomic_DNA"/>
</dbReference>
<evidence type="ECO:0000313" key="3">
    <source>
        <dbReference type="Proteomes" id="UP000663861"/>
    </source>
</evidence>
<protein>
    <recommendedName>
        <fullName evidence="4">Transmembrane protein</fullName>
    </recommendedName>
</protein>
<feature type="transmembrane region" description="Helical" evidence="1">
    <location>
        <begin position="501"/>
        <end position="520"/>
    </location>
</feature>
<organism evidence="2 3">
    <name type="scientific">Rhizoctonia solani</name>
    <dbReference type="NCBI Taxonomy" id="456999"/>
    <lineage>
        <taxon>Eukaryota</taxon>
        <taxon>Fungi</taxon>
        <taxon>Dikarya</taxon>
        <taxon>Basidiomycota</taxon>
        <taxon>Agaricomycotina</taxon>
        <taxon>Agaricomycetes</taxon>
        <taxon>Cantharellales</taxon>
        <taxon>Ceratobasidiaceae</taxon>
        <taxon>Rhizoctonia</taxon>
    </lineage>
</organism>
<feature type="transmembrane region" description="Helical" evidence="1">
    <location>
        <begin position="108"/>
        <end position="136"/>
    </location>
</feature>
<proteinExistence type="predicted"/>
<sequence length="573" mass="63148">MSSPYSNIPLTPSHTPVPVNPLHKAKLALGSRRKDHSHTAPKRSLMKSVGAVWALIAHCILSIWVAVMVFVLIEGHHFNVTDRSPYVQLDGGTAVAPFLPRQSDIVTLLSSVVAVVKYALVAWIAAICWNVAFFLMEKRGLTLHDLKSILHYELLAPGVYSRDWYTWLIGALLLASLAANLSSPILTGSISWVPSNRLVYGLSTGRKGFADVINGAMTGLPAIYYDNYNARDGFAVSAVGRVSLGWGREVDKGIVKRPANLGGLAVNTTFENLTMPYFQVHSIRWIENRDEIPALRNNATPPDILDKQFAMTPTAISSHPMGYAVLVPNVLTNWSSDPVESSTIHDTRLLILYYASDDPSVIRTSLTQNLPSNAYTLSANLSYYAFAWITFSAGVGQCKQYSCVVSSQYVIRNSTPIELEPHPLTFQALSMAPVIGVWMALQNTSLPYPWDNINDYVEALLVRSYSGAWSSLNSNLYTNVTGARYIPSVPSLLADVAGIRVWIWLGIQLLVTLLSVVFLITQLRLSRYRFVADISLSAFFLNTEDVERDGAGDSAIEARRVEQSGKLLILKDE</sequence>